<dbReference type="GO" id="GO:0046872">
    <property type="term" value="F:metal ion binding"/>
    <property type="evidence" value="ECO:0007669"/>
    <property type="project" value="UniProtKB-KW"/>
</dbReference>
<dbReference type="SUPFAM" id="SSF48150">
    <property type="entry name" value="DNA-glycosylase"/>
    <property type="match status" value="1"/>
</dbReference>
<dbReference type="AlphaFoldDB" id="A0A1G2DPM0"/>
<dbReference type="PANTHER" id="PTHR31116">
    <property type="entry name" value="OS04G0501200 PROTEIN"/>
    <property type="match status" value="1"/>
</dbReference>
<dbReference type="GO" id="GO:0008725">
    <property type="term" value="F:DNA-3-methyladenine glycosylase activity"/>
    <property type="evidence" value="ECO:0007669"/>
    <property type="project" value="InterPro"/>
</dbReference>
<name>A0A1G2DPM0_9BACT</name>
<evidence type="ECO:0000313" key="2">
    <source>
        <dbReference type="EMBL" id="OGZ14778.1"/>
    </source>
</evidence>
<dbReference type="EMBL" id="MHLR01000024">
    <property type="protein sequence ID" value="OGZ14778.1"/>
    <property type="molecule type" value="Genomic_DNA"/>
</dbReference>
<feature type="binding site" evidence="1">
    <location>
        <position position="182"/>
    </location>
    <ligand>
        <name>Zn(2+)</name>
        <dbReference type="ChEBI" id="CHEBI:29105"/>
    </ligand>
</feature>
<feature type="binding site" evidence="1">
    <location>
        <position position="10"/>
    </location>
    <ligand>
        <name>Zn(2+)</name>
        <dbReference type="ChEBI" id="CHEBI:29105"/>
    </ligand>
</feature>
<feature type="binding site" evidence="1">
    <location>
        <position position="24"/>
    </location>
    <ligand>
        <name>Zn(2+)</name>
        <dbReference type="ChEBI" id="CHEBI:29105"/>
    </ligand>
</feature>
<gene>
    <name evidence="2" type="ORF">A3J08_04360</name>
</gene>
<proteinExistence type="predicted"/>
<organism evidence="2 3">
    <name type="scientific">Candidatus Lloydbacteria bacterium RIFCSPLOWO2_02_FULL_51_11</name>
    <dbReference type="NCBI Taxonomy" id="1798667"/>
    <lineage>
        <taxon>Bacteria</taxon>
        <taxon>Candidatus Lloydiibacteriota</taxon>
    </lineage>
</organism>
<evidence type="ECO:0000256" key="1">
    <source>
        <dbReference type="PIRSR" id="PIRSR605019-1"/>
    </source>
</evidence>
<sequence length="192" mass="22393">MPSKDKIQRCPWVPDEDELYIAYHDSEWGVPVYDDRRIFEFLVLETFQAGLSWRTVLHKRAHFREAFSGFEYEKIARFSDAKVAALLKDERIIRNRAKIKAAIQNAKCLLAVRKEFGTFSKYMWSFVQGKPIVHELRTIADYPPYTNEAVVFAKDLKKRGFSFLGPTVVYSHMQAIGMVNDHTISCFRFKSV</sequence>
<dbReference type="InterPro" id="IPR005019">
    <property type="entry name" value="Adenine_glyco"/>
</dbReference>
<accession>A0A1G2DPM0</accession>
<protein>
    <submittedName>
        <fullName evidence="2">DNA-3-methyladenine glycosylase</fullName>
    </submittedName>
</protein>
<reference evidence="2 3" key="1">
    <citation type="journal article" date="2016" name="Nat. Commun.">
        <title>Thousands of microbial genomes shed light on interconnected biogeochemical processes in an aquifer system.</title>
        <authorList>
            <person name="Anantharaman K."/>
            <person name="Brown C.T."/>
            <person name="Hug L.A."/>
            <person name="Sharon I."/>
            <person name="Castelle C.J."/>
            <person name="Probst A.J."/>
            <person name="Thomas B.C."/>
            <person name="Singh A."/>
            <person name="Wilkins M.J."/>
            <person name="Karaoz U."/>
            <person name="Brodie E.L."/>
            <person name="Williams K.H."/>
            <person name="Hubbard S.S."/>
            <person name="Banfield J.F."/>
        </authorList>
    </citation>
    <scope>NUCLEOTIDE SEQUENCE [LARGE SCALE GENOMIC DNA]</scope>
</reference>
<dbReference type="GO" id="GO:0006284">
    <property type="term" value="P:base-excision repair"/>
    <property type="evidence" value="ECO:0007669"/>
    <property type="project" value="InterPro"/>
</dbReference>
<evidence type="ECO:0000313" key="3">
    <source>
        <dbReference type="Proteomes" id="UP000177573"/>
    </source>
</evidence>
<dbReference type="InterPro" id="IPR011257">
    <property type="entry name" value="DNA_glycosylase"/>
</dbReference>
<keyword evidence="1" id="KW-0862">Zinc</keyword>
<dbReference type="PANTHER" id="PTHR31116:SF29">
    <property type="entry name" value="DNA GLYCOSYLASE SUPERFAMILY PROTEIN"/>
    <property type="match status" value="1"/>
</dbReference>
<comment type="caution">
    <text evidence="2">The sequence shown here is derived from an EMBL/GenBank/DDBJ whole genome shotgun (WGS) entry which is preliminary data.</text>
</comment>
<dbReference type="STRING" id="1798667.A3J08_04360"/>
<keyword evidence="1" id="KW-0479">Metal-binding</keyword>
<dbReference type="Gene3D" id="1.10.340.30">
    <property type="entry name" value="Hypothetical protein, domain 2"/>
    <property type="match status" value="1"/>
</dbReference>
<dbReference type="Proteomes" id="UP000177573">
    <property type="component" value="Unassembled WGS sequence"/>
</dbReference>
<dbReference type="Pfam" id="PF03352">
    <property type="entry name" value="Adenine_glyco"/>
    <property type="match status" value="1"/>
</dbReference>
<feature type="binding site" evidence="1">
    <location>
        <position position="186"/>
    </location>
    <ligand>
        <name>Zn(2+)</name>
        <dbReference type="ChEBI" id="CHEBI:29105"/>
    </ligand>
</feature>